<evidence type="ECO:0000256" key="1">
    <source>
        <dbReference type="ARBA" id="ARBA00004123"/>
    </source>
</evidence>
<feature type="chain" id="PRO_5047284456" description="C2H2-type domain-containing protein" evidence="8">
    <location>
        <begin position="19"/>
        <end position="795"/>
    </location>
</feature>
<feature type="signal peptide" evidence="8">
    <location>
        <begin position="1"/>
        <end position="18"/>
    </location>
</feature>
<evidence type="ECO:0000259" key="9">
    <source>
        <dbReference type="PROSITE" id="PS50157"/>
    </source>
</evidence>
<keyword evidence="2" id="KW-0479">Metal-binding</keyword>
<dbReference type="Gene3D" id="3.30.160.60">
    <property type="entry name" value="Classic Zinc Finger"/>
    <property type="match status" value="3"/>
</dbReference>
<evidence type="ECO:0000256" key="7">
    <source>
        <dbReference type="PROSITE-ProRule" id="PRU00042"/>
    </source>
</evidence>
<dbReference type="InterPro" id="IPR013087">
    <property type="entry name" value="Znf_C2H2_type"/>
</dbReference>
<dbReference type="InterPro" id="IPR012934">
    <property type="entry name" value="Znf_AD"/>
</dbReference>
<evidence type="ECO:0000256" key="2">
    <source>
        <dbReference type="ARBA" id="ARBA00022723"/>
    </source>
</evidence>
<keyword evidence="11" id="KW-1185">Reference proteome</keyword>
<evidence type="ECO:0000256" key="8">
    <source>
        <dbReference type="SAM" id="SignalP"/>
    </source>
</evidence>
<dbReference type="Proteomes" id="UP001162164">
    <property type="component" value="Unassembled WGS sequence"/>
</dbReference>
<dbReference type="InterPro" id="IPR036236">
    <property type="entry name" value="Znf_C2H2_sf"/>
</dbReference>
<protein>
    <recommendedName>
        <fullName evidence="9">C2H2-type domain-containing protein</fullName>
    </recommendedName>
</protein>
<dbReference type="EMBL" id="JAPWTJ010001199">
    <property type="protein sequence ID" value="KAJ8973305.1"/>
    <property type="molecule type" value="Genomic_DNA"/>
</dbReference>
<dbReference type="SUPFAM" id="SSF57667">
    <property type="entry name" value="beta-beta-alpha zinc fingers"/>
    <property type="match status" value="2"/>
</dbReference>
<dbReference type="SMART" id="SM00868">
    <property type="entry name" value="zf-AD"/>
    <property type="match status" value="2"/>
</dbReference>
<proteinExistence type="predicted"/>
<accession>A0ABQ9J5K9</accession>
<dbReference type="PANTHER" id="PTHR24406">
    <property type="entry name" value="TRANSCRIPTIONAL REPRESSOR CTCFL-RELATED"/>
    <property type="match status" value="1"/>
</dbReference>
<keyword evidence="5" id="KW-0862">Zinc</keyword>
<keyword evidence="3" id="KW-0677">Repeat</keyword>
<evidence type="ECO:0000313" key="11">
    <source>
        <dbReference type="Proteomes" id="UP001162164"/>
    </source>
</evidence>
<comment type="caution">
    <text evidence="10">The sequence shown here is derived from an EMBL/GenBank/DDBJ whole genome shotgun (WGS) entry which is preliminary data.</text>
</comment>
<feature type="domain" description="C2H2-type" evidence="9">
    <location>
        <begin position="398"/>
        <end position="425"/>
    </location>
</feature>
<dbReference type="SMART" id="SM00355">
    <property type="entry name" value="ZnF_C2H2"/>
    <property type="match status" value="7"/>
</dbReference>
<feature type="domain" description="C2H2-type" evidence="9">
    <location>
        <begin position="435"/>
        <end position="462"/>
    </location>
</feature>
<keyword evidence="6" id="KW-0539">Nucleus</keyword>
<evidence type="ECO:0000256" key="6">
    <source>
        <dbReference type="ARBA" id="ARBA00023242"/>
    </source>
</evidence>
<keyword evidence="8" id="KW-0732">Signal</keyword>
<gene>
    <name evidence="10" type="ORF">NQ317_019176</name>
</gene>
<organism evidence="10 11">
    <name type="scientific">Molorchus minor</name>
    <dbReference type="NCBI Taxonomy" id="1323400"/>
    <lineage>
        <taxon>Eukaryota</taxon>
        <taxon>Metazoa</taxon>
        <taxon>Ecdysozoa</taxon>
        <taxon>Arthropoda</taxon>
        <taxon>Hexapoda</taxon>
        <taxon>Insecta</taxon>
        <taxon>Pterygota</taxon>
        <taxon>Neoptera</taxon>
        <taxon>Endopterygota</taxon>
        <taxon>Coleoptera</taxon>
        <taxon>Polyphaga</taxon>
        <taxon>Cucujiformia</taxon>
        <taxon>Chrysomeloidea</taxon>
        <taxon>Cerambycidae</taxon>
        <taxon>Lamiinae</taxon>
        <taxon>Monochamini</taxon>
        <taxon>Molorchus</taxon>
    </lineage>
</organism>
<evidence type="ECO:0000313" key="10">
    <source>
        <dbReference type="EMBL" id="KAJ8973305.1"/>
    </source>
</evidence>
<sequence length="795" mass="91486">MKNNIALEIFLMMAFVRRLPVLLDMEESGRTLCRLCFGRCADCSPRLEGFLNYKLKFIIPHLNLELTSNPMICKRCIDSISTHYQFKMVCMENNEPTHNFKELEFISKNRDLLSLLLRHEQNRRKCGLCHTKKNVFRQQEGPVDRLLKTMLQRCLPDLDSPISTVCANCMDSLENQFEFINNCLDAEEKINNYFYVKSLDRLNYKVNLQDVVNFISGNSNDKQSNESDVEEDVEGIVEFNEDDNEEPDVQGDTQPEEYIIEMFDEEPEKDEDLIGDDNVGRTKLFYEGQYNANNEGGKDVDMVGVCNDYGDDDADGTEETIDVCGIAGKSQLAMNDPGIYLVDVDGDPDELIEVGEPGSRELFHQPLEDAKTTDVYTKELIPYKPAPAGLNNPRKPTYSCQQCPFQFSSKKKLHTHMRNHSKKDPNKTKARKKIYKCSQCSYTTRKKIHLTGHEMLHEVRSEKTTFKCTRCQFETSHGKLFDNHMCSKDHTASEDECYEKSEMELKSEITLEEEFNELVKAELEAEIEDTYQVNMSELKEKEIILEEEFDRLVEEFDSSVENVKLECGKKLHIQENNQDVGFNSVDVENTTESEDCGVVHTEKQDNRYSSEYCKFLNAQIVPFPFHCSLCPFESKDEASLKTHMTAKHGLGYEGTIHNCDLCQYSSSNLELLSNHMTKRHRRYLKTQSKEIQCKLCPFTAVRMLDLITHMKSHRKDLGLEIQRYLQESTNSFRCLVCPQASMREDVIRKHLLSHISILNRAPNFSKTQVDDNSLNQGDTDIIVDGVTLAQDTVAT</sequence>
<name>A0ABQ9J5K9_9CUCU</name>
<evidence type="ECO:0000256" key="5">
    <source>
        <dbReference type="ARBA" id="ARBA00022833"/>
    </source>
</evidence>
<keyword evidence="4 7" id="KW-0863">Zinc-finger</keyword>
<dbReference type="PROSITE" id="PS50157">
    <property type="entry name" value="ZINC_FINGER_C2H2_2"/>
    <property type="match status" value="2"/>
</dbReference>
<evidence type="ECO:0000256" key="4">
    <source>
        <dbReference type="ARBA" id="ARBA00022771"/>
    </source>
</evidence>
<dbReference type="InterPro" id="IPR050888">
    <property type="entry name" value="ZnF_C2H2-type_TF"/>
</dbReference>
<dbReference type="PROSITE" id="PS00028">
    <property type="entry name" value="ZINC_FINGER_C2H2_1"/>
    <property type="match status" value="1"/>
</dbReference>
<comment type="subcellular location">
    <subcellularLocation>
        <location evidence="1">Nucleus</location>
    </subcellularLocation>
</comment>
<evidence type="ECO:0000256" key="3">
    <source>
        <dbReference type="ARBA" id="ARBA00022737"/>
    </source>
</evidence>
<reference evidence="10" key="1">
    <citation type="journal article" date="2023" name="Insect Mol. Biol.">
        <title>Genome sequencing provides insights into the evolution of gene families encoding plant cell wall-degrading enzymes in longhorned beetles.</title>
        <authorList>
            <person name="Shin N.R."/>
            <person name="Okamura Y."/>
            <person name="Kirsch R."/>
            <person name="Pauchet Y."/>
        </authorList>
    </citation>
    <scope>NUCLEOTIDE SEQUENCE</scope>
    <source>
        <strain evidence="10">MMC_N1</strain>
    </source>
</reference>